<comment type="similarity">
    <text evidence="6">Belongs to the YabA family.</text>
</comment>
<keyword evidence="7" id="KW-0175">Coiled coil</keyword>
<dbReference type="PIRSF" id="PIRSF021439">
    <property type="entry name" value="DUF972"/>
    <property type="match status" value="1"/>
</dbReference>
<evidence type="ECO:0000256" key="2">
    <source>
        <dbReference type="ARBA" id="ARBA00022705"/>
    </source>
</evidence>
<feature type="binding site" evidence="6">
    <location>
        <position position="135"/>
    </location>
    <ligand>
        <name>Zn(2+)</name>
        <dbReference type="ChEBI" id="CHEBI:29105"/>
    </ligand>
</feature>
<proteinExistence type="inferred from homology"/>
<dbReference type="GO" id="GO:0043590">
    <property type="term" value="C:bacterial nucleoid"/>
    <property type="evidence" value="ECO:0007669"/>
    <property type="project" value="UniProtKB-UniRule"/>
</dbReference>
<dbReference type="Proteomes" id="UP000612456">
    <property type="component" value="Unassembled WGS sequence"/>
</dbReference>
<feature type="binding site" evidence="6">
    <location>
        <position position="122"/>
    </location>
    <ligand>
        <name>Zn(2+)</name>
        <dbReference type="ChEBI" id="CHEBI:29105"/>
    </ligand>
</feature>
<evidence type="ECO:0000256" key="4">
    <source>
        <dbReference type="ARBA" id="ARBA00022833"/>
    </source>
</evidence>
<comment type="cofactor">
    <cofactor evidence="6">
        <name>Zn(2+)</name>
        <dbReference type="ChEBI" id="CHEBI:29105"/>
    </cofactor>
    <text evidence="6">Binds 1 zinc ion per subunit.</text>
</comment>
<keyword evidence="2 6" id="KW-0235">DNA replication</keyword>
<organism evidence="9 10">
    <name type="scientific">Paenibacillus nasutitermitis</name>
    <dbReference type="NCBI Taxonomy" id="1652958"/>
    <lineage>
        <taxon>Bacteria</taxon>
        <taxon>Bacillati</taxon>
        <taxon>Bacillota</taxon>
        <taxon>Bacilli</taxon>
        <taxon>Bacillales</taxon>
        <taxon>Paenibacillaceae</taxon>
        <taxon>Paenibacillus</taxon>
    </lineage>
</organism>
<keyword evidence="5 6" id="KW-0236">DNA replication inhibitor</keyword>
<feature type="coiled-coil region" evidence="7">
    <location>
        <begin position="15"/>
        <end position="63"/>
    </location>
</feature>
<dbReference type="Pfam" id="PF06156">
    <property type="entry name" value="YabA"/>
    <property type="match status" value="1"/>
</dbReference>
<gene>
    <name evidence="6" type="primary">yabA</name>
    <name evidence="9" type="ORF">GCM10010911_67870</name>
</gene>
<feature type="binding site" evidence="6">
    <location>
        <position position="138"/>
    </location>
    <ligand>
        <name>Zn(2+)</name>
        <dbReference type="ChEBI" id="CHEBI:29105"/>
    </ligand>
</feature>
<dbReference type="EMBL" id="BMHP01000012">
    <property type="protein sequence ID" value="GGD99389.1"/>
    <property type="molecule type" value="Genomic_DNA"/>
</dbReference>
<evidence type="ECO:0000256" key="1">
    <source>
        <dbReference type="ARBA" id="ARBA00022490"/>
    </source>
</evidence>
<evidence type="ECO:0000256" key="3">
    <source>
        <dbReference type="ARBA" id="ARBA00022723"/>
    </source>
</evidence>
<name>A0A916ZIV7_9BACL</name>
<dbReference type="InterPro" id="IPR010377">
    <property type="entry name" value="YabA"/>
</dbReference>
<comment type="caution">
    <text evidence="9">The sequence shown here is derived from an EMBL/GenBank/DDBJ whole genome shotgun (WGS) entry which is preliminary data.</text>
</comment>
<reference evidence="9" key="1">
    <citation type="journal article" date="2014" name="Int. J. Syst. Evol. Microbiol.">
        <title>Complete genome sequence of Corynebacterium casei LMG S-19264T (=DSM 44701T), isolated from a smear-ripened cheese.</title>
        <authorList>
            <consortium name="US DOE Joint Genome Institute (JGI-PGF)"/>
            <person name="Walter F."/>
            <person name="Albersmeier A."/>
            <person name="Kalinowski J."/>
            <person name="Ruckert C."/>
        </authorList>
    </citation>
    <scope>NUCLEOTIDE SEQUENCE</scope>
    <source>
        <strain evidence="9">CGMCC 1.15178</strain>
    </source>
</reference>
<evidence type="ECO:0000313" key="9">
    <source>
        <dbReference type="EMBL" id="GGD99389.1"/>
    </source>
</evidence>
<comment type="subcellular location">
    <subcellularLocation>
        <location evidence="6">Cytoplasm</location>
        <location evidence="6">Nucleoid</location>
    </subcellularLocation>
    <text evidence="6">Localizes in tight foci, which correspond to the replisome at mid-cell throughout the cell cycle.</text>
</comment>
<feature type="binding site" evidence="6">
    <location>
        <position position="120"/>
    </location>
    <ligand>
        <name>Zn(2+)</name>
        <dbReference type="ChEBI" id="CHEBI:29105"/>
    </ligand>
</feature>
<sequence>MSPKLNSLWGGNLNKKDLFNQMDELETNMGNLHVQLGSLKQHVKSLLEENKRLSIENQQLRKIFKRETAILSSQAEPDLAGAEEEQGMTEEQNPYMPVDQETAVGEGYDNLARLYHEGFHICNLYYGHLRTEGDCLFCLSFLNKE</sequence>
<evidence type="ECO:0000313" key="10">
    <source>
        <dbReference type="Proteomes" id="UP000612456"/>
    </source>
</evidence>
<reference evidence="9" key="2">
    <citation type="submission" date="2020-09" db="EMBL/GenBank/DDBJ databases">
        <authorList>
            <person name="Sun Q."/>
            <person name="Zhou Y."/>
        </authorList>
    </citation>
    <scope>NUCLEOTIDE SEQUENCE</scope>
    <source>
        <strain evidence="9">CGMCC 1.15178</strain>
    </source>
</reference>
<evidence type="ECO:0000256" key="7">
    <source>
        <dbReference type="SAM" id="Coils"/>
    </source>
</evidence>
<comment type="function">
    <text evidence="6">Involved in control of chromosome replication initiation. Inhibits the cooperative binding of DnaA to the oriC region, thus negatively regulating initiation of chromosome replication. Inhibits the ability of DnaA-ATP to form a helix on DNA; does not disassemble preformed DnaA-DNA helices. Decreases the residence time of DnaA on the chromosome at its binding sites (oriC, replication forks and promoter-binding sites). Tethers DnaA to the replication machinery via the DNA polymerase beta sliding clamp subunit (dnaN). Associates with oriC and other DnaA targets on the chromosome in a DnaA-dependent manner.</text>
</comment>
<comment type="subunit">
    <text evidence="6">Homotetramer. Interacts with both DnaA and DnaN, acting as a bridge between these two proteins.</text>
</comment>
<dbReference type="GO" id="GO:0006260">
    <property type="term" value="P:DNA replication"/>
    <property type="evidence" value="ECO:0007669"/>
    <property type="project" value="UniProtKB-KW"/>
</dbReference>
<dbReference type="HAMAP" id="MF_01159">
    <property type="entry name" value="YabA"/>
    <property type="match status" value="1"/>
</dbReference>
<evidence type="ECO:0000256" key="8">
    <source>
        <dbReference type="SAM" id="MobiDB-lite"/>
    </source>
</evidence>
<dbReference type="GO" id="GO:0008270">
    <property type="term" value="F:zinc ion binding"/>
    <property type="evidence" value="ECO:0007669"/>
    <property type="project" value="UniProtKB-UniRule"/>
</dbReference>
<protein>
    <recommendedName>
        <fullName evidence="6">Replication initiation control protein YabA</fullName>
    </recommendedName>
</protein>
<keyword evidence="4 6" id="KW-0862">Zinc</keyword>
<accession>A0A916ZIV7</accession>
<evidence type="ECO:0000256" key="5">
    <source>
        <dbReference type="ARBA" id="ARBA00022880"/>
    </source>
</evidence>
<dbReference type="GO" id="GO:0008156">
    <property type="term" value="P:negative regulation of DNA replication"/>
    <property type="evidence" value="ECO:0007669"/>
    <property type="project" value="UniProtKB-UniRule"/>
</dbReference>
<keyword evidence="10" id="KW-1185">Reference proteome</keyword>
<evidence type="ECO:0000256" key="6">
    <source>
        <dbReference type="HAMAP-Rule" id="MF_01159"/>
    </source>
</evidence>
<dbReference type="AlphaFoldDB" id="A0A916ZIV7"/>
<keyword evidence="1 6" id="KW-0963">Cytoplasm</keyword>
<keyword evidence="3 6" id="KW-0479">Metal-binding</keyword>
<feature type="region of interest" description="Disordered" evidence="8">
    <location>
        <begin position="74"/>
        <end position="95"/>
    </location>
</feature>